<dbReference type="Pfam" id="PF09345">
    <property type="entry name" value="SiaC"/>
    <property type="match status" value="1"/>
</dbReference>
<comment type="caution">
    <text evidence="2">The sequence shown here is derived from an EMBL/GenBank/DDBJ whole genome shotgun (WGS) entry which is preliminary data.</text>
</comment>
<proteinExistence type="predicted"/>
<gene>
    <name evidence="2" type="ORF">S12H4_29490</name>
</gene>
<dbReference type="InterPro" id="IPR018530">
    <property type="entry name" value="SiaC"/>
</dbReference>
<name>X1U2F7_9ZZZZ</name>
<feature type="domain" description="SiaC family regulatory phosphoprotein" evidence="1">
    <location>
        <begin position="6"/>
        <end position="121"/>
    </location>
</feature>
<dbReference type="EMBL" id="BARW01017014">
    <property type="protein sequence ID" value="GAI97816.1"/>
    <property type="molecule type" value="Genomic_DNA"/>
</dbReference>
<evidence type="ECO:0000259" key="1">
    <source>
        <dbReference type="Pfam" id="PF09345"/>
    </source>
</evidence>
<dbReference type="AlphaFoldDB" id="X1U2F7"/>
<organism evidence="2">
    <name type="scientific">marine sediment metagenome</name>
    <dbReference type="NCBI Taxonomy" id="412755"/>
    <lineage>
        <taxon>unclassified sequences</taxon>
        <taxon>metagenomes</taxon>
        <taxon>ecological metagenomes</taxon>
    </lineage>
</organism>
<reference evidence="2" key="1">
    <citation type="journal article" date="2014" name="Front. Microbiol.">
        <title>High frequency of phylogenetically diverse reductive dehalogenase-homologous genes in deep subseafloor sedimentary metagenomes.</title>
        <authorList>
            <person name="Kawai M."/>
            <person name="Futagami T."/>
            <person name="Toyoda A."/>
            <person name="Takaki Y."/>
            <person name="Nishi S."/>
            <person name="Hori S."/>
            <person name="Arai W."/>
            <person name="Tsubouchi T."/>
            <person name="Morono Y."/>
            <person name="Uchiyama I."/>
            <person name="Ito T."/>
            <person name="Fujiyama A."/>
            <person name="Inagaki F."/>
            <person name="Takami H."/>
        </authorList>
    </citation>
    <scope>NUCLEOTIDE SEQUENCE</scope>
    <source>
        <strain evidence="2">Expedition CK06-06</strain>
    </source>
</reference>
<sequence>MEDFVIKSTHRTPYVHLKDGLIQIIGRSIPENPSVFYKLIYDWIVNYSKTMHTHTQIDLNFEYINTISTKWVFNMLKILGKKPEIKDIMKINWYYEEGDDDMAELGKIFKSLVKSPFTFIETEEQPG</sequence>
<evidence type="ECO:0000313" key="2">
    <source>
        <dbReference type="EMBL" id="GAI97816.1"/>
    </source>
</evidence>
<protein>
    <recommendedName>
        <fullName evidence="1">SiaC family regulatory phosphoprotein domain-containing protein</fullName>
    </recommendedName>
</protein>
<accession>X1U2F7</accession>